<dbReference type="Proteomes" id="UP001054945">
    <property type="component" value="Unassembled WGS sequence"/>
</dbReference>
<dbReference type="AlphaFoldDB" id="A0AAV4S1Y9"/>
<evidence type="ECO:0000313" key="1">
    <source>
        <dbReference type="EMBL" id="GIY26747.1"/>
    </source>
</evidence>
<comment type="caution">
    <text evidence="1">The sequence shown here is derived from an EMBL/GenBank/DDBJ whole genome shotgun (WGS) entry which is preliminary data.</text>
</comment>
<sequence length="81" mass="9495">MQIALFAWSSLERRWPEGTLMRKHLLNTVDWQNGKRTLIDAAETSESFRRRLERVELKLPKNTILAEMDSTRDDLSCCDLS</sequence>
<protein>
    <submittedName>
        <fullName evidence="1">Uncharacterized protein</fullName>
    </submittedName>
</protein>
<name>A0AAV4S1Y9_CAEEX</name>
<reference evidence="1 2" key="1">
    <citation type="submission" date="2021-06" db="EMBL/GenBank/DDBJ databases">
        <title>Caerostris extrusa draft genome.</title>
        <authorList>
            <person name="Kono N."/>
            <person name="Arakawa K."/>
        </authorList>
    </citation>
    <scope>NUCLEOTIDE SEQUENCE [LARGE SCALE GENOMIC DNA]</scope>
</reference>
<organism evidence="1 2">
    <name type="scientific">Caerostris extrusa</name>
    <name type="common">Bark spider</name>
    <name type="synonym">Caerostris bankana</name>
    <dbReference type="NCBI Taxonomy" id="172846"/>
    <lineage>
        <taxon>Eukaryota</taxon>
        <taxon>Metazoa</taxon>
        <taxon>Ecdysozoa</taxon>
        <taxon>Arthropoda</taxon>
        <taxon>Chelicerata</taxon>
        <taxon>Arachnida</taxon>
        <taxon>Araneae</taxon>
        <taxon>Araneomorphae</taxon>
        <taxon>Entelegynae</taxon>
        <taxon>Araneoidea</taxon>
        <taxon>Araneidae</taxon>
        <taxon>Caerostris</taxon>
    </lineage>
</organism>
<gene>
    <name evidence="1" type="ORF">CEXT_546171</name>
</gene>
<proteinExistence type="predicted"/>
<accession>A0AAV4S1Y9</accession>
<keyword evidence="2" id="KW-1185">Reference proteome</keyword>
<evidence type="ECO:0000313" key="2">
    <source>
        <dbReference type="Proteomes" id="UP001054945"/>
    </source>
</evidence>
<dbReference type="EMBL" id="BPLR01008725">
    <property type="protein sequence ID" value="GIY26747.1"/>
    <property type="molecule type" value="Genomic_DNA"/>
</dbReference>